<dbReference type="InterPro" id="IPR048780">
    <property type="entry name" value="Caudo_bapla_N"/>
</dbReference>
<evidence type="ECO:0000313" key="4">
    <source>
        <dbReference type="Proteomes" id="UP000004801"/>
    </source>
</evidence>
<gene>
    <name evidence="3" type="ORF">LLAPH_489_0021</name>
</gene>
<evidence type="ECO:0000259" key="2">
    <source>
        <dbReference type="Pfam" id="PF21454"/>
    </source>
</evidence>
<dbReference type="Proteomes" id="UP000004801">
    <property type="component" value="Segment"/>
</dbReference>
<name>H9EGC2_9CAUD</name>
<dbReference type="Gene3D" id="2.60.520.10">
    <property type="entry name" value="Phage fibre proteins"/>
    <property type="match status" value="1"/>
</dbReference>
<sequence>MTIKNFTFFSPNGTEFPVGSNNDGKLYMMLTGMDYGTIRRKDWSSPLNIALNVQYTNTSIIAGGRYFELSNETVALKPNSVNYIHANIDLSQTTHPVSLSAETADDSNNVDLNNNSGVLKVVIDIRTTNGTGVINTKKPDNVTYLDKVITNSLEMKGFADSYVSFFANKGGGNTVTFTAPWDCTAEVELFYHGWGYGGGEWEIGITTPSGLTQIYEATGYTNGHNSQALAMPAKAIYSGLKKGQQYTFDKRDASGLAGGSKHEMMIVKLYKN</sequence>
<keyword evidence="3" id="KW-0675">Receptor</keyword>
<dbReference type="SUPFAM" id="SSF141658">
    <property type="entry name" value="Bacteriophage trimeric proteins domain"/>
    <property type="match status" value="1"/>
</dbReference>
<proteinExistence type="predicted"/>
<evidence type="ECO:0000259" key="1">
    <source>
        <dbReference type="Pfam" id="PF20747"/>
    </source>
</evidence>
<dbReference type="EMBL" id="JQ740807">
    <property type="protein sequence ID" value="AFE86701.1"/>
    <property type="molecule type" value="Genomic_DNA"/>
</dbReference>
<dbReference type="Pfam" id="PF21454">
    <property type="entry name" value="MSP1_barrel"/>
    <property type="match status" value="1"/>
</dbReference>
<feature type="domain" description="Receptor-binding protein N-terminal shoulder" evidence="1">
    <location>
        <begin position="2"/>
        <end position="138"/>
    </location>
</feature>
<protein>
    <submittedName>
        <fullName evidence="3">Putative receptor binding protein</fullName>
    </submittedName>
</protein>
<reference evidence="3 4" key="1">
    <citation type="journal article" date="2012" name="Genome Biol. Evol.">
        <title>Population Genomics and Phylogeography of an Australian Dairy Factory Derived Lytic Bacteriophage.</title>
        <authorList>
            <person name="Castro-Nallar E."/>
            <person name="Chen H."/>
            <person name="Gladman S."/>
            <person name="Moore S.C."/>
            <person name="Seemann T."/>
            <person name="Powell I.B."/>
            <person name="Hillier A."/>
            <person name="Crandall K.A."/>
            <person name="Chandry P.S."/>
        </authorList>
    </citation>
    <scope>NUCLEOTIDE SEQUENCE [LARGE SCALE GENOMIC DNA]</scope>
</reference>
<accession>H9EGC2</accession>
<dbReference type="Pfam" id="PF20747">
    <property type="entry name" value="Caudo_bapla_N"/>
    <property type="match status" value="1"/>
</dbReference>
<feature type="domain" description="Major structural protein 1 jelly-roll" evidence="2">
    <location>
        <begin position="161"/>
        <end position="272"/>
    </location>
</feature>
<evidence type="ECO:0000313" key="3">
    <source>
        <dbReference type="EMBL" id="AFE86701.1"/>
    </source>
</evidence>
<organism evidence="3 4">
    <name type="scientific">Lactococcus phage ASCC489</name>
    <dbReference type="NCBI Taxonomy" id="1165154"/>
    <lineage>
        <taxon>Viruses</taxon>
        <taxon>Duplodnaviria</taxon>
        <taxon>Heunggongvirae</taxon>
        <taxon>Uroviricota</taxon>
        <taxon>Caudoviricetes</taxon>
        <taxon>Skunavirus</taxon>
        <taxon>Skunavirus ASCC465</taxon>
    </lineage>
</organism>
<dbReference type="InterPro" id="IPR049005">
    <property type="entry name" value="MSP1_barrel"/>
</dbReference>